<dbReference type="InterPro" id="IPR045621">
    <property type="entry name" value="BPD_transp_1_N"/>
</dbReference>
<feature type="transmembrane region" description="Helical" evidence="7">
    <location>
        <begin position="269"/>
        <end position="292"/>
    </location>
</feature>
<dbReference type="InterPro" id="IPR000515">
    <property type="entry name" value="MetI-like"/>
</dbReference>
<feature type="transmembrane region" description="Helical" evidence="7">
    <location>
        <begin position="103"/>
        <end position="123"/>
    </location>
</feature>
<dbReference type="OrthoDB" id="401349at2"/>
<dbReference type="RefSeq" id="WP_109430563.1">
    <property type="nucleotide sequence ID" value="NZ_MPDK01000010.1"/>
</dbReference>
<evidence type="ECO:0000259" key="8">
    <source>
        <dbReference type="PROSITE" id="PS50928"/>
    </source>
</evidence>
<accession>A0A2U3D8M3</accession>
<reference evidence="9 10" key="1">
    <citation type="submission" date="2016-11" db="EMBL/GenBank/DDBJ databases">
        <title>Comparative genomics of Acidibacillus ferroxidans species.</title>
        <authorList>
            <person name="Oliveira G."/>
            <person name="Nunes G."/>
            <person name="Oliveira R."/>
            <person name="Araujo F."/>
            <person name="Salim A."/>
            <person name="Scholte L."/>
            <person name="Morais D."/>
            <person name="Nancucheo I."/>
            <person name="Johnson D.B."/>
            <person name="Grail B."/>
            <person name="Bittencourt J."/>
            <person name="Valadares R."/>
        </authorList>
    </citation>
    <scope>NUCLEOTIDE SEQUENCE [LARGE SCALE GENOMIC DNA]</scope>
    <source>
        <strain evidence="9 10">Y002</strain>
    </source>
</reference>
<feature type="transmembrane region" description="Helical" evidence="7">
    <location>
        <begin position="12"/>
        <end position="30"/>
    </location>
</feature>
<evidence type="ECO:0000256" key="3">
    <source>
        <dbReference type="ARBA" id="ARBA00022475"/>
    </source>
</evidence>
<keyword evidence="2 7" id="KW-0813">Transport</keyword>
<comment type="similarity">
    <text evidence="7">Belongs to the binding-protein-dependent transport system permease family.</text>
</comment>
<dbReference type="CDD" id="cd06261">
    <property type="entry name" value="TM_PBP2"/>
    <property type="match status" value="1"/>
</dbReference>
<organism evidence="9 10">
    <name type="scientific">Sulfoacidibacillus thermotolerans</name>
    <name type="common">Acidibacillus sulfuroxidans</name>
    <dbReference type="NCBI Taxonomy" id="1765684"/>
    <lineage>
        <taxon>Bacteria</taxon>
        <taxon>Bacillati</taxon>
        <taxon>Bacillota</taxon>
        <taxon>Bacilli</taxon>
        <taxon>Bacillales</taxon>
        <taxon>Alicyclobacillaceae</taxon>
        <taxon>Sulfoacidibacillus</taxon>
    </lineage>
</organism>
<dbReference type="PANTHER" id="PTHR43163">
    <property type="entry name" value="DIPEPTIDE TRANSPORT SYSTEM PERMEASE PROTEIN DPPB-RELATED"/>
    <property type="match status" value="1"/>
</dbReference>
<dbReference type="PROSITE" id="PS50928">
    <property type="entry name" value="ABC_TM1"/>
    <property type="match status" value="1"/>
</dbReference>
<evidence type="ECO:0000256" key="6">
    <source>
        <dbReference type="ARBA" id="ARBA00023136"/>
    </source>
</evidence>
<comment type="subcellular location">
    <subcellularLocation>
        <location evidence="1 7">Cell membrane</location>
        <topology evidence="1 7">Multi-pass membrane protein</topology>
    </subcellularLocation>
</comment>
<dbReference type="AlphaFoldDB" id="A0A2U3D8M3"/>
<dbReference type="SUPFAM" id="SSF161098">
    <property type="entry name" value="MetI-like"/>
    <property type="match status" value="1"/>
</dbReference>
<dbReference type="InterPro" id="IPR035906">
    <property type="entry name" value="MetI-like_sf"/>
</dbReference>
<proteinExistence type="inferred from homology"/>
<feature type="transmembrane region" description="Helical" evidence="7">
    <location>
        <begin position="227"/>
        <end position="249"/>
    </location>
</feature>
<dbReference type="Pfam" id="PF19300">
    <property type="entry name" value="BPD_transp_1_N"/>
    <property type="match status" value="1"/>
</dbReference>
<evidence type="ECO:0000313" key="10">
    <source>
        <dbReference type="Proteomes" id="UP000245380"/>
    </source>
</evidence>
<keyword evidence="10" id="KW-1185">Reference proteome</keyword>
<keyword evidence="3" id="KW-1003">Cell membrane</keyword>
<dbReference type="Proteomes" id="UP000245380">
    <property type="component" value="Unassembled WGS sequence"/>
</dbReference>
<gene>
    <name evidence="9" type="ORF">BM613_07480</name>
</gene>
<dbReference type="EMBL" id="MPDK01000010">
    <property type="protein sequence ID" value="PWI57627.1"/>
    <property type="molecule type" value="Genomic_DNA"/>
</dbReference>
<evidence type="ECO:0000256" key="5">
    <source>
        <dbReference type="ARBA" id="ARBA00022989"/>
    </source>
</evidence>
<evidence type="ECO:0000256" key="1">
    <source>
        <dbReference type="ARBA" id="ARBA00004651"/>
    </source>
</evidence>
<sequence>MIAYIIRRIGGSIIVLIGISIITFALAYLVPANPARAIVGPHASEALVLKVEQQLGLNEPLPVRYIHYMENLVHGNLGTSYVLDQPVTTLIGQRVGATAQLAVTAWIAELLIGIPIGIISALYDRKALDHVVSILALVGISLPVFFVGLELMYWVGFKLDWLPVGGTGGFNFVILPALTYGITGAAYYARLLKSSMIDVMNSDYIRTARAKGASPNRVIFRHALRNAIIPVLTYGGIDIASLFGGVVVIEDVFGYSGIGQLTVQAINNLDVPVIMGTVLFAALFVVLFNLLVDVLYGIIDPRITYS</sequence>
<name>A0A2U3D8M3_SULT2</name>
<protein>
    <recommendedName>
        <fullName evidence="8">ABC transmembrane type-1 domain-containing protein</fullName>
    </recommendedName>
</protein>
<dbReference type="Pfam" id="PF00528">
    <property type="entry name" value="BPD_transp_1"/>
    <property type="match status" value="1"/>
</dbReference>
<comment type="caution">
    <text evidence="9">The sequence shown here is derived from an EMBL/GenBank/DDBJ whole genome shotgun (WGS) entry which is preliminary data.</text>
</comment>
<keyword evidence="5 7" id="KW-1133">Transmembrane helix</keyword>
<evidence type="ECO:0000256" key="7">
    <source>
        <dbReference type="RuleBase" id="RU363032"/>
    </source>
</evidence>
<keyword evidence="6 7" id="KW-0472">Membrane</keyword>
<dbReference type="Gene3D" id="1.10.3720.10">
    <property type="entry name" value="MetI-like"/>
    <property type="match status" value="1"/>
</dbReference>
<evidence type="ECO:0000256" key="4">
    <source>
        <dbReference type="ARBA" id="ARBA00022692"/>
    </source>
</evidence>
<dbReference type="PANTHER" id="PTHR43163:SF6">
    <property type="entry name" value="DIPEPTIDE TRANSPORT SYSTEM PERMEASE PROTEIN DPPB-RELATED"/>
    <property type="match status" value="1"/>
</dbReference>
<feature type="transmembrane region" description="Helical" evidence="7">
    <location>
        <begin position="135"/>
        <end position="156"/>
    </location>
</feature>
<dbReference type="GO" id="GO:0055085">
    <property type="term" value="P:transmembrane transport"/>
    <property type="evidence" value="ECO:0007669"/>
    <property type="project" value="InterPro"/>
</dbReference>
<keyword evidence="4 7" id="KW-0812">Transmembrane</keyword>
<feature type="domain" description="ABC transmembrane type-1" evidence="8">
    <location>
        <begin position="95"/>
        <end position="296"/>
    </location>
</feature>
<evidence type="ECO:0000256" key="2">
    <source>
        <dbReference type="ARBA" id="ARBA00022448"/>
    </source>
</evidence>
<dbReference type="GO" id="GO:0005886">
    <property type="term" value="C:plasma membrane"/>
    <property type="evidence" value="ECO:0007669"/>
    <property type="project" value="UniProtKB-SubCell"/>
</dbReference>
<evidence type="ECO:0000313" key="9">
    <source>
        <dbReference type="EMBL" id="PWI57627.1"/>
    </source>
</evidence>
<feature type="transmembrane region" description="Helical" evidence="7">
    <location>
        <begin position="168"/>
        <end position="189"/>
    </location>
</feature>